<protein>
    <submittedName>
        <fullName evidence="1">Uncharacterized protein</fullName>
    </submittedName>
</protein>
<sequence>MPENRANEEPDGKVVEGQDQILNHRDLSLASQGSSLNSIPSCRYRWKKPIQVKPNLSSSRHHQGKHAHHQPLPWSRRVLLF</sequence>
<gene>
    <name evidence="1" type="ORF">HPB47_024076</name>
</gene>
<reference evidence="1 2" key="1">
    <citation type="journal article" date="2020" name="Cell">
        <title>Large-Scale Comparative Analyses of Tick Genomes Elucidate Their Genetic Diversity and Vector Capacities.</title>
        <authorList>
            <consortium name="Tick Genome and Microbiome Consortium (TIGMIC)"/>
            <person name="Jia N."/>
            <person name="Wang J."/>
            <person name="Shi W."/>
            <person name="Du L."/>
            <person name="Sun Y."/>
            <person name="Zhan W."/>
            <person name="Jiang J.F."/>
            <person name="Wang Q."/>
            <person name="Zhang B."/>
            <person name="Ji P."/>
            <person name="Bell-Sakyi L."/>
            <person name="Cui X.M."/>
            <person name="Yuan T.T."/>
            <person name="Jiang B.G."/>
            <person name="Yang W.F."/>
            <person name="Lam T.T."/>
            <person name="Chang Q.C."/>
            <person name="Ding S.J."/>
            <person name="Wang X.J."/>
            <person name="Zhu J.G."/>
            <person name="Ruan X.D."/>
            <person name="Zhao L."/>
            <person name="Wei J.T."/>
            <person name="Ye R.Z."/>
            <person name="Que T.C."/>
            <person name="Du C.H."/>
            <person name="Zhou Y.H."/>
            <person name="Cheng J.X."/>
            <person name="Dai P.F."/>
            <person name="Guo W.B."/>
            <person name="Han X.H."/>
            <person name="Huang E.J."/>
            <person name="Li L.F."/>
            <person name="Wei W."/>
            <person name="Gao Y.C."/>
            <person name="Liu J.Z."/>
            <person name="Shao H.Z."/>
            <person name="Wang X."/>
            <person name="Wang C.C."/>
            <person name="Yang T.C."/>
            <person name="Huo Q.B."/>
            <person name="Li W."/>
            <person name="Chen H.Y."/>
            <person name="Chen S.E."/>
            <person name="Zhou L.G."/>
            <person name="Ni X.B."/>
            <person name="Tian J.H."/>
            <person name="Sheng Y."/>
            <person name="Liu T."/>
            <person name="Pan Y.S."/>
            <person name="Xia L.Y."/>
            <person name="Li J."/>
            <person name="Zhao F."/>
            <person name="Cao W.C."/>
        </authorList>
    </citation>
    <scope>NUCLEOTIDE SEQUENCE [LARGE SCALE GENOMIC DNA]</scope>
    <source>
        <strain evidence="1">Iper-2018</strain>
    </source>
</reference>
<dbReference type="EMBL" id="JABSTQ010009456">
    <property type="protein sequence ID" value="KAG0428979.1"/>
    <property type="molecule type" value="Genomic_DNA"/>
</dbReference>
<name>A0AC60Q5A8_IXOPE</name>
<proteinExistence type="predicted"/>
<accession>A0AC60Q5A8</accession>
<comment type="caution">
    <text evidence="1">The sequence shown here is derived from an EMBL/GenBank/DDBJ whole genome shotgun (WGS) entry which is preliminary data.</text>
</comment>
<evidence type="ECO:0000313" key="2">
    <source>
        <dbReference type="Proteomes" id="UP000805193"/>
    </source>
</evidence>
<organism evidence="1 2">
    <name type="scientific">Ixodes persulcatus</name>
    <name type="common">Taiga tick</name>
    <dbReference type="NCBI Taxonomy" id="34615"/>
    <lineage>
        <taxon>Eukaryota</taxon>
        <taxon>Metazoa</taxon>
        <taxon>Ecdysozoa</taxon>
        <taxon>Arthropoda</taxon>
        <taxon>Chelicerata</taxon>
        <taxon>Arachnida</taxon>
        <taxon>Acari</taxon>
        <taxon>Parasitiformes</taxon>
        <taxon>Ixodida</taxon>
        <taxon>Ixodoidea</taxon>
        <taxon>Ixodidae</taxon>
        <taxon>Ixodinae</taxon>
        <taxon>Ixodes</taxon>
    </lineage>
</organism>
<dbReference type="Proteomes" id="UP000805193">
    <property type="component" value="Unassembled WGS sequence"/>
</dbReference>
<evidence type="ECO:0000313" key="1">
    <source>
        <dbReference type="EMBL" id="KAG0428979.1"/>
    </source>
</evidence>
<keyword evidence="2" id="KW-1185">Reference proteome</keyword>